<dbReference type="InterPro" id="IPR003594">
    <property type="entry name" value="HATPase_dom"/>
</dbReference>
<evidence type="ECO:0000256" key="5">
    <source>
        <dbReference type="ARBA" id="ARBA00022741"/>
    </source>
</evidence>
<reference evidence="13 14" key="1">
    <citation type="journal article" date="2017" name="ISME J.">
        <title>Energy and carbon metabolisms in a deep terrestrial subsurface fluid microbial community.</title>
        <authorList>
            <person name="Momper L."/>
            <person name="Jungbluth S.P."/>
            <person name="Lee M.D."/>
            <person name="Amend J.P."/>
        </authorList>
    </citation>
    <scope>NUCLEOTIDE SEQUENCE [LARGE SCALE GENOMIC DNA]</scope>
    <source>
        <strain evidence="13">SURF_5</strain>
    </source>
</reference>
<feature type="transmembrane region" description="Helical" evidence="9">
    <location>
        <begin position="20"/>
        <end position="39"/>
    </location>
</feature>
<dbReference type="AlphaFoldDB" id="A0A3A4NKU9"/>
<dbReference type="PANTHER" id="PTHR43065:SF10">
    <property type="entry name" value="PEROXIDE STRESS-ACTIVATED HISTIDINE KINASE MAK3"/>
    <property type="match status" value="1"/>
</dbReference>
<dbReference type="Gene3D" id="3.30.565.10">
    <property type="entry name" value="Histidine kinase-like ATPase, C-terminal domain"/>
    <property type="match status" value="1"/>
</dbReference>
<evidence type="ECO:0000259" key="11">
    <source>
        <dbReference type="PROSITE" id="PS50112"/>
    </source>
</evidence>
<dbReference type="SMART" id="SM00387">
    <property type="entry name" value="HATPase_c"/>
    <property type="match status" value="1"/>
</dbReference>
<dbReference type="PROSITE" id="PS50109">
    <property type="entry name" value="HIS_KIN"/>
    <property type="match status" value="1"/>
</dbReference>
<dbReference type="EC" id="2.7.13.3" evidence="2"/>
<protein>
    <recommendedName>
        <fullName evidence="2">histidine kinase</fullName>
        <ecNumber evidence="2">2.7.13.3</ecNumber>
    </recommendedName>
</protein>
<keyword evidence="3" id="KW-0597">Phosphoprotein</keyword>
<dbReference type="InterPro" id="IPR000014">
    <property type="entry name" value="PAS"/>
</dbReference>
<dbReference type="PROSITE" id="PS50112">
    <property type="entry name" value="PAS"/>
    <property type="match status" value="1"/>
</dbReference>
<name>A0A3A4NKU9_ABYX5</name>
<dbReference type="PRINTS" id="PR00344">
    <property type="entry name" value="BCTRLSENSOR"/>
</dbReference>
<keyword evidence="6" id="KW-0418">Kinase</keyword>
<feature type="transmembrane region" description="Helical" evidence="9">
    <location>
        <begin position="82"/>
        <end position="115"/>
    </location>
</feature>
<evidence type="ECO:0000259" key="10">
    <source>
        <dbReference type="PROSITE" id="PS50109"/>
    </source>
</evidence>
<dbReference type="InterPro" id="IPR000700">
    <property type="entry name" value="PAS-assoc_C"/>
</dbReference>
<dbReference type="GO" id="GO:0000155">
    <property type="term" value="F:phosphorelay sensor kinase activity"/>
    <property type="evidence" value="ECO:0007669"/>
    <property type="project" value="InterPro"/>
</dbReference>
<evidence type="ECO:0000256" key="6">
    <source>
        <dbReference type="ARBA" id="ARBA00022777"/>
    </source>
</evidence>
<evidence type="ECO:0000256" key="1">
    <source>
        <dbReference type="ARBA" id="ARBA00000085"/>
    </source>
</evidence>
<dbReference type="Proteomes" id="UP000265882">
    <property type="component" value="Unassembled WGS sequence"/>
</dbReference>
<dbReference type="SUPFAM" id="SSF55874">
    <property type="entry name" value="ATPase domain of HSP90 chaperone/DNA topoisomerase II/histidine kinase"/>
    <property type="match status" value="1"/>
</dbReference>
<dbReference type="SUPFAM" id="SSF55785">
    <property type="entry name" value="PYP-like sensor domain (PAS domain)"/>
    <property type="match status" value="1"/>
</dbReference>
<dbReference type="GO" id="GO:0005524">
    <property type="term" value="F:ATP binding"/>
    <property type="evidence" value="ECO:0007669"/>
    <property type="project" value="UniProtKB-KW"/>
</dbReference>
<feature type="domain" description="PAC" evidence="12">
    <location>
        <begin position="266"/>
        <end position="318"/>
    </location>
</feature>
<gene>
    <name evidence="13" type="ORF">C4520_09900</name>
</gene>
<sequence>MIDPFKTDLEQSSLILKRFALARAFIVTIVAVYCGFLQVSTGARTDLSTAYLFAILAVALIESFLVAGIIAAGYAPTMRMSLFLLCADLVLISAITLMTGGSASVFVFLNVAVILSASLLLSLNWSAFVATICSLLFLAVMVLELHGYVLPASPFQVKAMNMSGLHRWADTGMKIFAFYLTAFLGGLLSHRVGLLQSFHESILNSLSSGYLSINRDQMVTYLNPAGSRLLKWERMDAVGKNVSTIFPVIDVPNPLVEAIAKQKESNSREIAVMRGDGKTIPVGVTVSPIKSSTQKLLGAVGSFIDLTELKQMEDRLRRADRLAAIGETSAGLAHEIRNPVASIRGAVQELSENLKLEDSNRQLFSIVVRECDQLGKIVSDFLEFVSGRIHEDGYFNINTLLDEVVEIAQRNFFNGDGQIYATIPPALGEIKGNRAQMQEALLNVVRNGREAMPAGGCLRIDAAGSGAEVRITIEDEGTGISPEELRRVFDPFFTTKPRGTGLGLAIVHKIITSHKGSIDVDSRVGEGTRIKIILPRIG</sequence>
<keyword evidence="7" id="KW-0067">ATP-binding</keyword>
<dbReference type="SMART" id="SM00091">
    <property type="entry name" value="PAS"/>
    <property type="match status" value="2"/>
</dbReference>
<evidence type="ECO:0000259" key="12">
    <source>
        <dbReference type="PROSITE" id="PS50113"/>
    </source>
</evidence>
<evidence type="ECO:0000256" key="4">
    <source>
        <dbReference type="ARBA" id="ARBA00022679"/>
    </source>
</evidence>
<dbReference type="Gene3D" id="3.30.450.20">
    <property type="entry name" value="PAS domain"/>
    <property type="match status" value="1"/>
</dbReference>
<evidence type="ECO:0000256" key="8">
    <source>
        <dbReference type="ARBA" id="ARBA00023012"/>
    </source>
</evidence>
<dbReference type="InterPro" id="IPR004358">
    <property type="entry name" value="Sig_transdc_His_kin-like_C"/>
</dbReference>
<feature type="domain" description="PAS" evidence="11">
    <location>
        <begin position="195"/>
        <end position="254"/>
    </location>
</feature>
<keyword evidence="9" id="KW-0472">Membrane</keyword>
<feature type="domain" description="Histidine kinase" evidence="10">
    <location>
        <begin position="331"/>
        <end position="538"/>
    </location>
</feature>
<accession>A0A3A4NKU9</accession>
<dbReference type="InterPro" id="IPR003661">
    <property type="entry name" value="HisK_dim/P_dom"/>
</dbReference>
<dbReference type="InterPro" id="IPR036890">
    <property type="entry name" value="HATPase_C_sf"/>
</dbReference>
<feature type="transmembrane region" description="Helical" evidence="9">
    <location>
        <begin position="51"/>
        <end position="75"/>
    </location>
</feature>
<dbReference type="CDD" id="cd00130">
    <property type="entry name" value="PAS"/>
    <property type="match status" value="1"/>
</dbReference>
<evidence type="ECO:0000256" key="9">
    <source>
        <dbReference type="SAM" id="Phobius"/>
    </source>
</evidence>
<dbReference type="PANTHER" id="PTHR43065">
    <property type="entry name" value="SENSOR HISTIDINE KINASE"/>
    <property type="match status" value="1"/>
</dbReference>
<evidence type="ECO:0000313" key="13">
    <source>
        <dbReference type="EMBL" id="RJP21318.1"/>
    </source>
</evidence>
<dbReference type="SMART" id="SM00388">
    <property type="entry name" value="HisKA"/>
    <property type="match status" value="1"/>
</dbReference>
<dbReference type="InterPro" id="IPR035965">
    <property type="entry name" value="PAS-like_dom_sf"/>
</dbReference>
<keyword evidence="4" id="KW-0808">Transferase</keyword>
<dbReference type="EMBL" id="QZKU01000068">
    <property type="protein sequence ID" value="RJP21318.1"/>
    <property type="molecule type" value="Genomic_DNA"/>
</dbReference>
<evidence type="ECO:0000256" key="3">
    <source>
        <dbReference type="ARBA" id="ARBA00022553"/>
    </source>
</evidence>
<comment type="caution">
    <text evidence="13">The sequence shown here is derived from an EMBL/GenBank/DDBJ whole genome shotgun (WGS) entry which is preliminary data.</text>
</comment>
<evidence type="ECO:0000256" key="2">
    <source>
        <dbReference type="ARBA" id="ARBA00012438"/>
    </source>
</evidence>
<feature type="transmembrane region" description="Helical" evidence="9">
    <location>
        <begin position="127"/>
        <end position="150"/>
    </location>
</feature>
<keyword evidence="9" id="KW-0812">Transmembrane</keyword>
<dbReference type="Gene3D" id="1.10.287.130">
    <property type="match status" value="1"/>
</dbReference>
<dbReference type="InterPro" id="IPR005467">
    <property type="entry name" value="His_kinase_dom"/>
</dbReference>
<dbReference type="InterPro" id="IPR036097">
    <property type="entry name" value="HisK_dim/P_sf"/>
</dbReference>
<dbReference type="PROSITE" id="PS50113">
    <property type="entry name" value="PAC"/>
    <property type="match status" value="1"/>
</dbReference>
<dbReference type="SUPFAM" id="SSF47384">
    <property type="entry name" value="Homodimeric domain of signal transducing histidine kinase"/>
    <property type="match status" value="1"/>
</dbReference>
<organism evidence="13 14">
    <name type="scientific">Abyssobacteria bacterium (strain SURF_5)</name>
    <dbReference type="NCBI Taxonomy" id="2093360"/>
    <lineage>
        <taxon>Bacteria</taxon>
        <taxon>Pseudomonadati</taxon>
        <taxon>Candidatus Hydrogenedentota</taxon>
        <taxon>Candidatus Abyssobacteria</taxon>
    </lineage>
</organism>
<keyword evidence="8" id="KW-0902">Two-component regulatory system</keyword>
<comment type="catalytic activity">
    <reaction evidence="1">
        <text>ATP + protein L-histidine = ADP + protein N-phospho-L-histidine.</text>
        <dbReference type="EC" id="2.7.13.3"/>
    </reaction>
</comment>
<evidence type="ECO:0000256" key="7">
    <source>
        <dbReference type="ARBA" id="ARBA00022840"/>
    </source>
</evidence>
<dbReference type="Pfam" id="PF13426">
    <property type="entry name" value="PAS_9"/>
    <property type="match status" value="1"/>
</dbReference>
<keyword evidence="9" id="KW-1133">Transmembrane helix</keyword>
<dbReference type="NCBIfam" id="TIGR00229">
    <property type="entry name" value="sensory_box"/>
    <property type="match status" value="1"/>
</dbReference>
<evidence type="ECO:0000313" key="14">
    <source>
        <dbReference type="Proteomes" id="UP000265882"/>
    </source>
</evidence>
<dbReference type="CDD" id="cd00082">
    <property type="entry name" value="HisKA"/>
    <property type="match status" value="1"/>
</dbReference>
<dbReference type="Pfam" id="PF25323">
    <property type="entry name" value="6TM_PilS"/>
    <property type="match status" value="1"/>
</dbReference>
<proteinExistence type="predicted"/>
<dbReference type="Pfam" id="PF02518">
    <property type="entry name" value="HATPase_c"/>
    <property type="match status" value="1"/>
</dbReference>
<dbReference type="Pfam" id="PF00512">
    <property type="entry name" value="HisKA"/>
    <property type="match status" value="1"/>
</dbReference>
<keyword evidence="5" id="KW-0547">Nucleotide-binding</keyword>